<evidence type="ECO:0000313" key="2">
    <source>
        <dbReference type="Proteomes" id="UP001163046"/>
    </source>
</evidence>
<dbReference type="Pfam" id="PF02995">
    <property type="entry name" value="DUF229"/>
    <property type="match status" value="1"/>
</dbReference>
<dbReference type="EMBL" id="MU827915">
    <property type="protein sequence ID" value="KAJ7315081.1"/>
    <property type="molecule type" value="Genomic_DNA"/>
</dbReference>
<dbReference type="GO" id="GO:0005615">
    <property type="term" value="C:extracellular space"/>
    <property type="evidence" value="ECO:0007669"/>
    <property type="project" value="TreeGrafter"/>
</dbReference>
<gene>
    <name evidence="1" type="primary">SCNN1B_20</name>
    <name evidence="1" type="ORF">OS493_038973</name>
</gene>
<dbReference type="InterPro" id="IPR017850">
    <property type="entry name" value="Alkaline_phosphatase_core_sf"/>
</dbReference>
<evidence type="ECO:0000313" key="1">
    <source>
        <dbReference type="EMBL" id="KAJ7315081.1"/>
    </source>
</evidence>
<name>A0A9W9Y6T6_9CNID</name>
<keyword evidence="1" id="KW-0813">Transport</keyword>
<keyword evidence="1" id="KW-0406">Ion transport</keyword>
<reference evidence="1" key="1">
    <citation type="submission" date="2023-01" db="EMBL/GenBank/DDBJ databases">
        <title>Genome assembly of the deep-sea coral Lophelia pertusa.</title>
        <authorList>
            <person name="Herrera S."/>
            <person name="Cordes E."/>
        </authorList>
    </citation>
    <scope>NUCLEOTIDE SEQUENCE</scope>
    <source>
        <strain evidence="1">USNM1676648</strain>
        <tissue evidence="1">Polyp</tissue>
    </source>
</reference>
<keyword evidence="2" id="KW-1185">Reference proteome</keyword>
<dbReference type="PANTHER" id="PTHR10974:SF39">
    <property type="entry name" value="E2F TRANSCRIPTION FACTOR CC-MB DOMAIN-CONTAINING PROTEIN"/>
    <property type="match status" value="1"/>
</dbReference>
<comment type="caution">
    <text evidence="1">The sequence shown here is derived from an EMBL/GenBank/DDBJ whole genome shotgun (WGS) entry which is preliminary data.</text>
</comment>
<dbReference type="OrthoDB" id="413313at2759"/>
<dbReference type="Proteomes" id="UP001163046">
    <property type="component" value="Unassembled WGS sequence"/>
</dbReference>
<organism evidence="1 2">
    <name type="scientific">Desmophyllum pertusum</name>
    <dbReference type="NCBI Taxonomy" id="174260"/>
    <lineage>
        <taxon>Eukaryota</taxon>
        <taxon>Metazoa</taxon>
        <taxon>Cnidaria</taxon>
        <taxon>Anthozoa</taxon>
        <taxon>Hexacorallia</taxon>
        <taxon>Scleractinia</taxon>
        <taxon>Caryophylliina</taxon>
        <taxon>Caryophylliidae</taxon>
        <taxon>Desmophyllum</taxon>
    </lineage>
</organism>
<proteinExistence type="predicted"/>
<accession>A0A9W9Y6T6</accession>
<keyword evidence="1" id="KW-0407">Ion channel</keyword>
<dbReference type="InterPro" id="IPR004245">
    <property type="entry name" value="DUF229"/>
</dbReference>
<sequence length="241" mass="27260">MDFNTGHEYTGKRMINMDANLAKFFINMAAFPDTLTVIFSDHGNKNTQYSYDTEEGRREVFDPVFFMIVPDGVAERLGRQRMAALVENQKRLFTLLDVHKAFMSLNDPEKMNSQNPLTAGIFAVLPANRTCADLNLMPLAICKCEVVDNYNQVKDNSDSHKWLAEFALGTLNDAIQNQHIGGNISVPQRYGYGNCERLVGKSFTNVMERLQGDYILTTMDLHVVPPTGYKEDEVFKVSLKT</sequence>
<dbReference type="PANTHER" id="PTHR10974">
    <property type="entry name" value="FI08016P-RELATED"/>
    <property type="match status" value="1"/>
</dbReference>
<protein>
    <submittedName>
        <fullName evidence="1">Ligand-gated sodium channel</fullName>
    </submittedName>
</protein>
<dbReference type="AlphaFoldDB" id="A0A9W9Y6T6"/>
<dbReference type="GO" id="GO:0034220">
    <property type="term" value="P:monoatomic ion transmembrane transport"/>
    <property type="evidence" value="ECO:0007669"/>
    <property type="project" value="UniProtKB-KW"/>
</dbReference>
<dbReference type="SUPFAM" id="SSF53649">
    <property type="entry name" value="Alkaline phosphatase-like"/>
    <property type="match status" value="1"/>
</dbReference>